<feature type="domain" description="NAD(P)-binding" evidence="1">
    <location>
        <begin position="28"/>
        <end position="189"/>
    </location>
</feature>
<dbReference type="Pfam" id="PF13460">
    <property type="entry name" value="NAD_binding_10"/>
    <property type="match status" value="1"/>
</dbReference>
<dbReference type="KEGG" id="nah:F5544_07930"/>
<dbReference type="InterPro" id="IPR051604">
    <property type="entry name" value="Ergot_Alk_Oxidoreductase"/>
</dbReference>
<dbReference type="EMBL" id="CP046172">
    <property type="protein sequence ID" value="QIS09488.1"/>
    <property type="molecule type" value="Genomic_DNA"/>
</dbReference>
<sequence length="290" mass="31247">MDMDRGRSPMVRRRPPRLTRSMTILVLGATGKTGRRVVGRLRDEGEKVLAASRSGEVRFDWSEPDSWTAPLAEADAVYLIAPDDPAPVSPFVARAVASGVRRLVVLSGRGIEHTGGRFGHGMSAAEDAVRAAGVDWTIIRANNFDQNFDEDLWHAPLLAGRLALPIGAVGESFIDAEDVADVAAALLTRDGHAGQIYELSGPRAITFAEAVAAIAAASGRTIEYAELTPQAYEDELLAAGYPAAVATELGVMFELMRTGTNTPPTDGVQRVLGRPARDFESYVDRVWHRK</sequence>
<accession>A0A6G9Y8J0</accession>
<protein>
    <submittedName>
        <fullName evidence="2">NAD(P)H-binding protein</fullName>
    </submittedName>
</protein>
<gene>
    <name evidence="2" type="ORF">F5544_07930</name>
</gene>
<reference evidence="2 3" key="1">
    <citation type="journal article" date="2019" name="ACS Chem. Biol.">
        <title>Identification and Mobilization of a Cryptic Antibiotic Biosynthesis Gene Locus from a Human-Pathogenic Nocardia Isolate.</title>
        <authorList>
            <person name="Herisse M."/>
            <person name="Ishida K."/>
            <person name="Porter J.L."/>
            <person name="Howden B."/>
            <person name="Hertweck C."/>
            <person name="Stinear T.P."/>
            <person name="Pidot S.J."/>
        </authorList>
    </citation>
    <scope>NUCLEOTIDE SEQUENCE [LARGE SCALE GENOMIC DNA]</scope>
    <source>
        <strain evidence="2 3">AUSMDU00012717</strain>
    </source>
</reference>
<organism evidence="2 3">
    <name type="scientific">Nocardia arthritidis</name>
    <dbReference type="NCBI Taxonomy" id="228602"/>
    <lineage>
        <taxon>Bacteria</taxon>
        <taxon>Bacillati</taxon>
        <taxon>Actinomycetota</taxon>
        <taxon>Actinomycetes</taxon>
        <taxon>Mycobacteriales</taxon>
        <taxon>Nocardiaceae</taxon>
        <taxon>Nocardia</taxon>
    </lineage>
</organism>
<dbReference type="Proteomes" id="UP000503540">
    <property type="component" value="Chromosome"/>
</dbReference>
<dbReference type="PANTHER" id="PTHR43162">
    <property type="match status" value="1"/>
</dbReference>
<keyword evidence="3" id="KW-1185">Reference proteome</keyword>
<dbReference type="PANTHER" id="PTHR43162:SF1">
    <property type="entry name" value="PRESTALK A DIFFERENTIATION PROTEIN A"/>
    <property type="match status" value="1"/>
</dbReference>
<proteinExistence type="predicted"/>
<evidence type="ECO:0000313" key="3">
    <source>
        <dbReference type="Proteomes" id="UP000503540"/>
    </source>
</evidence>
<evidence type="ECO:0000313" key="2">
    <source>
        <dbReference type="EMBL" id="QIS09488.1"/>
    </source>
</evidence>
<dbReference type="Gene3D" id="3.40.50.720">
    <property type="entry name" value="NAD(P)-binding Rossmann-like Domain"/>
    <property type="match status" value="1"/>
</dbReference>
<name>A0A6G9Y8J0_9NOCA</name>
<dbReference type="InterPro" id="IPR036291">
    <property type="entry name" value="NAD(P)-bd_dom_sf"/>
</dbReference>
<dbReference type="InterPro" id="IPR016040">
    <property type="entry name" value="NAD(P)-bd_dom"/>
</dbReference>
<dbReference type="Gene3D" id="3.90.25.10">
    <property type="entry name" value="UDP-galactose 4-epimerase, domain 1"/>
    <property type="match status" value="1"/>
</dbReference>
<evidence type="ECO:0000259" key="1">
    <source>
        <dbReference type="Pfam" id="PF13460"/>
    </source>
</evidence>
<dbReference type="AlphaFoldDB" id="A0A6G9Y8J0"/>
<dbReference type="SUPFAM" id="SSF51735">
    <property type="entry name" value="NAD(P)-binding Rossmann-fold domains"/>
    <property type="match status" value="1"/>
</dbReference>